<dbReference type="EMBL" id="JAECZC010000081">
    <property type="protein sequence ID" value="MBH8566013.1"/>
    <property type="molecule type" value="Genomic_DNA"/>
</dbReference>
<comment type="caution">
    <text evidence="1">The sequence shown here is derived from an EMBL/GenBank/DDBJ whole genome shotgun (WGS) entry which is preliminary data.</text>
</comment>
<dbReference type="AlphaFoldDB" id="A0A8J7HZ25"/>
<dbReference type="RefSeq" id="WP_198127787.1">
    <property type="nucleotide sequence ID" value="NZ_JAECZC010000081.1"/>
</dbReference>
<accession>A0A8J7HZ25</accession>
<proteinExistence type="predicted"/>
<evidence type="ECO:0000313" key="2">
    <source>
        <dbReference type="Proteomes" id="UP000632766"/>
    </source>
</evidence>
<dbReference type="Proteomes" id="UP000632766">
    <property type="component" value="Unassembled WGS sequence"/>
</dbReference>
<evidence type="ECO:0000313" key="1">
    <source>
        <dbReference type="EMBL" id="MBH8566013.1"/>
    </source>
</evidence>
<name>A0A8J7HZ25_9NOST</name>
<reference evidence="1 2" key="1">
    <citation type="journal article" date="2021" name="Int. J. Syst. Evol. Microbiol.">
        <title>Amazonocrinis nigriterrae gen. nov., sp. nov., Atlanticothrix silvestris gen. nov., sp. nov. and Dendronalium phyllosphericum gen. nov., sp. nov., nostocacean cyanobacteria from Brazilian environments.</title>
        <authorList>
            <person name="Alvarenga D.O."/>
            <person name="Andreote A.P.D."/>
            <person name="Branco L.H.Z."/>
            <person name="Delbaje E."/>
            <person name="Cruz R.B."/>
            <person name="Varani A.M."/>
            <person name="Fiore M.F."/>
        </authorList>
    </citation>
    <scope>NUCLEOTIDE SEQUENCE [LARGE SCALE GENOMIC DNA]</scope>
    <source>
        <strain evidence="1 2">CENA67</strain>
    </source>
</reference>
<keyword evidence="2" id="KW-1185">Reference proteome</keyword>
<protein>
    <submittedName>
        <fullName evidence="1">Uncharacterized protein</fullName>
    </submittedName>
</protein>
<sequence>MEIKVINEQENLQEVMQVLLTHLEPSKVMKFWAACKLSEGDYLQLKEKLFAQETVASLYDKIKEYQDKDSKQSPESNL</sequence>
<gene>
    <name evidence="1" type="ORF">I8748_28275</name>
</gene>
<organism evidence="1 2">
    <name type="scientific">Amazonocrinis nigriterrae CENA67</name>
    <dbReference type="NCBI Taxonomy" id="2794033"/>
    <lineage>
        <taxon>Bacteria</taxon>
        <taxon>Bacillati</taxon>
        <taxon>Cyanobacteriota</taxon>
        <taxon>Cyanophyceae</taxon>
        <taxon>Nostocales</taxon>
        <taxon>Nostocaceae</taxon>
        <taxon>Amazonocrinis</taxon>
        <taxon>Amazonocrinis nigriterrae</taxon>
    </lineage>
</organism>